<reference evidence="11 12" key="1">
    <citation type="submission" date="2013-12" db="EMBL/GenBank/DDBJ databases">
        <authorList>
            <consortium name="DOE Joint Genome Institute"/>
            <person name="Muyzer G."/>
            <person name="Huntemann M."/>
            <person name="Han J."/>
            <person name="Chen A."/>
            <person name="Kyrpides N."/>
            <person name="Mavromatis K."/>
            <person name="Markowitz V."/>
            <person name="Palaniappan K."/>
            <person name="Ivanova N."/>
            <person name="Schaumberg A."/>
            <person name="Pati A."/>
            <person name="Liolios K."/>
            <person name="Nordberg H.P."/>
            <person name="Cantor M.N."/>
            <person name="Hua S.X."/>
            <person name="Woyke T."/>
        </authorList>
    </citation>
    <scope>NUCLEOTIDE SEQUENCE [LARGE SCALE GENOMIC DNA]</scope>
    <source>
        <strain evidence="11 12">ARh 1</strain>
    </source>
</reference>
<dbReference type="AlphaFoldDB" id="W0DKJ3"/>
<comment type="similarity">
    <text evidence="2 10">Belongs to the ExbD/TolR family.</text>
</comment>
<dbReference type="GO" id="GO:0015031">
    <property type="term" value="P:protein transport"/>
    <property type="evidence" value="ECO:0007669"/>
    <property type="project" value="InterPro"/>
</dbReference>
<keyword evidence="8 10" id="KW-0472">Membrane</keyword>
<gene>
    <name evidence="10" type="primary">tolR</name>
    <name evidence="11" type="ORF">THITH_02915</name>
</gene>
<keyword evidence="5 10" id="KW-0132">Cell division</keyword>
<protein>
    <recommendedName>
        <fullName evidence="10">Tol-Pal system protein TolR</fullName>
    </recommendedName>
</protein>
<dbReference type="Pfam" id="PF02472">
    <property type="entry name" value="ExbD"/>
    <property type="match status" value="1"/>
</dbReference>
<evidence type="ECO:0000256" key="7">
    <source>
        <dbReference type="ARBA" id="ARBA00022989"/>
    </source>
</evidence>
<proteinExistence type="inferred from homology"/>
<evidence type="ECO:0000256" key="1">
    <source>
        <dbReference type="ARBA" id="ARBA00004162"/>
    </source>
</evidence>
<evidence type="ECO:0000256" key="4">
    <source>
        <dbReference type="ARBA" id="ARBA00022519"/>
    </source>
</evidence>
<dbReference type="GO" id="GO:0051301">
    <property type="term" value="P:cell division"/>
    <property type="evidence" value="ECO:0007669"/>
    <property type="project" value="UniProtKB-UniRule"/>
</dbReference>
<dbReference type="GO" id="GO:0022857">
    <property type="term" value="F:transmembrane transporter activity"/>
    <property type="evidence" value="ECO:0007669"/>
    <property type="project" value="InterPro"/>
</dbReference>
<evidence type="ECO:0000256" key="8">
    <source>
        <dbReference type="ARBA" id="ARBA00023136"/>
    </source>
</evidence>
<dbReference type="InterPro" id="IPR003400">
    <property type="entry name" value="ExbD"/>
</dbReference>
<comment type="subunit">
    <text evidence="10">The Tol-Pal system is composed of five core proteins: the inner membrane proteins TolA, TolQ and TolR, the periplasmic protein TolB and the outer membrane protein Pal. They form a network linking the inner and outer membranes and the peptidoglycan layer.</text>
</comment>
<dbReference type="STRING" id="713585.THITH_02915"/>
<evidence type="ECO:0000256" key="9">
    <source>
        <dbReference type="ARBA" id="ARBA00023306"/>
    </source>
</evidence>
<evidence type="ECO:0000313" key="11">
    <source>
        <dbReference type="EMBL" id="AHE97405.1"/>
    </source>
</evidence>
<organism evidence="11 12">
    <name type="scientific">Thioalkalivibrio paradoxus ARh 1</name>
    <dbReference type="NCBI Taxonomy" id="713585"/>
    <lineage>
        <taxon>Bacteria</taxon>
        <taxon>Pseudomonadati</taxon>
        <taxon>Pseudomonadota</taxon>
        <taxon>Gammaproteobacteria</taxon>
        <taxon>Chromatiales</taxon>
        <taxon>Ectothiorhodospiraceae</taxon>
        <taxon>Thioalkalivibrio</taxon>
    </lineage>
</organism>
<evidence type="ECO:0000256" key="6">
    <source>
        <dbReference type="ARBA" id="ARBA00022692"/>
    </source>
</evidence>
<dbReference type="NCBIfam" id="TIGR02801">
    <property type="entry name" value="tolR"/>
    <property type="match status" value="1"/>
</dbReference>
<dbReference type="GO" id="GO:0005886">
    <property type="term" value="C:plasma membrane"/>
    <property type="evidence" value="ECO:0007669"/>
    <property type="project" value="UniProtKB-SubCell"/>
</dbReference>
<dbReference type="PANTHER" id="PTHR30558:SF7">
    <property type="entry name" value="TOL-PAL SYSTEM PROTEIN TOLR"/>
    <property type="match status" value="1"/>
</dbReference>
<evidence type="ECO:0000256" key="2">
    <source>
        <dbReference type="ARBA" id="ARBA00005811"/>
    </source>
</evidence>
<dbReference type="Gene3D" id="3.30.420.270">
    <property type="match status" value="1"/>
</dbReference>
<accession>W0DKJ3</accession>
<dbReference type="InterPro" id="IPR014168">
    <property type="entry name" value="Tol-Pal_TolR"/>
</dbReference>
<evidence type="ECO:0000256" key="10">
    <source>
        <dbReference type="HAMAP-Rule" id="MF_02203"/>
    </source>
</evidence>
<sequence length="151" mass="16375">MAEMSRHNGRRLRRPISQINVVPFIDVMLVLLIIFMITAPMLQQGVEVDLPEAEAQALDTDQRAAEPIVVTVTAAGAMSVNQGALANEPLARPELVELVADLLVANPGIQTYVRGDRHVDYGRVMDAMVALQQAGAGRVGLLTEPPRREAD</sequence>
<name>W0DKJ3_9GAMM</name>
<keyword evidence="4 10" id="KW-0997">Cell inner membrane</keyword>
<evidence type="ECO:0000256" key="3">
    <source>
        <dbReference type="ARBA" id="ARBA00022475"/>
    </source>
</evidence>
<feature type="transmembrane region" description="Helical" evidence="10">
    <location>
        <begin position="21"/>
        <end position="42"/>
    </location>
</feature>
<dbReference type="EMBL" id="CP007029">
    <property type="protein sequence ID" value="AHE97405.1"/>
    <property type="molecule type" value="Genomic_DNA"/>
</dbReference>
<dbReference type="KEGG" id="tti:THITH_02915"/>
<dbReference type="PANTHER" id="PTHR30558">
    <property type="entry name" value="EXBD MEMBRANE COMPONENT OF PMF-DRIVEN MACROMOLECULE IMPORT SYSTEM"/>
    <property type="match status" value="1"/>
</dbReference>
<dbReference type="HAMAP" id="MF_02203">
    <property type="entry name" value="TolR"/>
    <property type="match status" value="1"/>
</dbReference>
<keyword evidence="7 10" id="KW-1133">Transmembrane helix</keyword>
<keyword evidence="6 10" id="KW-0812">Transmembrane</keyword>
<comment type="subcellular location">
    <subcellularLocation>
        <location evidence="10">Cell inner membrane</location>
        <topology evidence="10">Single-pass membrane protein</topology>
    </subcellularLocation>
    <subcellularLocation>
        <location evidence="1">Cell membrane</location>
        <topology evidence="1">Single-pass membrane protein</topology>
    </subcellularLocation>
</comment>
<comment type="function">
    <text evidence="10">Part of the Tol-Pal system, which plays a role in outer membrane invagination during cell division and is important for maintaining outer membrane integrity.</text>
</comment>
<keyword evidence="3 10" id="KW-1003">Cell membrane</keyword>
<evidence type="ECO:0000256" key="5">
    <source>
        <dbReference type="ARBA" id="ARBA00022618"/>
    </source>
</evidence>
<dbReference type="RefSeq" id="WP_006746014.1">
    <property type="nucleotide sequence ID" value="NZ_CP007029.1"/>
</dbReference>
<keyword evidence="12" id="KW-1185">Reference proteome</keyword>
<dbReference type="OrthoDB" id="9798629at2"/>
<evidence type="ECO:0000313" key="12">
    <source>
        <dbReference type="Proteomes" id="UP000005289"/>
    </source>
</evidence>
<dbReference type="HOGENOM" id="CLU_085305_1_3_6"/>
<keyword evidence="9 10" id="KW-0131">Cell cycle</keyword>
<dbReference type="Proteomes" id="UP000005289">
    <property type="component" value="Chromosome"/>
</dbReference>